<evidence type="ECO:0000256" key="2">
    <source>
        <dbReference type="SAM" id="Phobius"/>
    </source>
</evidence>
<comment type="caution">
    <text evidence="3">The sequence shown here is derived from an EMBL/GenBank/DDBJ whole genome shotgun (WGS) entry which is preliminary data.</text>
</comment>
<name>A0A955IAJ2_9BACT</name>
<dbReference type="Proteomes" id="UP000775877">
    <property type="component" value="Unassembled WGS sequence"/>
</dbReference>
<feature type="region of interest" description="Disordered" evidence="1">
    <location>
        <begin position="46"/>
        <end position="66"/>
    </location>
</feature>
<keyword evidence="2" id="KW-1133">Transmembrane helix</keyword>
<feature type="compositionally biased region" description="Polar residues" evidence="1">
    <location>
        <begin position="53"/>
        <end position="66"/>
    </location>
</feature>
<evidence type="ECO:0000313" key="4">
    <source>
        <dbReference type="Proteomes" id="UP000775877"/>
    </source>
</evidence>
<proteinExistence type="predicted"/>
<keyword evidence="2" id="KW-0472">Membrane</keyword>
<protein>
    <submittedName>
        <fullName evidence="3">Uncharacterized protein</fullName>
    </submittedName>
</protein>
<organism evidence="3 4">
    <name type="scientific">Candidatus Dojkabacteria bacterium</name>
    <dbReference type="NCBI Taxonomy" id="2099670"/>
    <lineage>
        <taxon>Bacteria</taxon>
        <taxon>Candidatus Dojkabacteria</taxon>
    </lineage>
</organism>
<dbReference type="AlphaFoldDB" id="A0A955IAJ2"/>
<evidence type="ECO:0000256" key="1">
    <source>
        <dbReference type="SAM" id="MobiDB-lite"/>
    </source>
</evidence>
<feature type="transmembrane region" description="Helical" evidence="2">
    <location>
        <begin position="7"/>
        <end position="30"/>
    </location>
</feature>
<accession>A0A955IAJ2</accession>
<reference evidence="3" key="1">
    <citation type="submission" date="2020-04" db="EMBL/GenBank/DDBJ databases">
        <authorList>
            <person name="Zhang T."/>
        </authorList>
    </citation>
    <scope>NUCLEOTIDE SEQUENCE</scope>
    <source>
        <strain evidence="3">HKST-UBA13</strain>
    </source>
</reference>
<sequence>MNSYKKRVFLTVTFGLIGVLGVVLVISNFVDLSTLIKNNGETSENAYIEPDSQDQYTPQSSIKGISTSSIENPDTILIGNKILAKEIIRPYLKITTDKNIIIAKVINSGEISPIYIIPSDSENIKLYEDDVMLYTRSLKDYSEVNIQKDNIREIIKVSSDNNFFIEDIEYSQDESIFYVLTREKDQLSLDWFSSNKPKLNKVKNLDNLDSIIQKLVSVSKSQIAMSDNTNQLCYAYNLYENTIKKITCINNNPYVISNSKFYLKDSTDALFKMPTSKIRSDFFIYQDKIIFSERSIADNTDQALGLINIPNKEEQVIAASFPNYINELFAYNNIVYVISQNKIFSLALDSENAELTQLDIKFGNILNIGTLN</sequence>
<gene>
    <name evidence="3" type="ORF">KC678_00260</name>
</gene>
<reference evidence="3" key="2">
    <citation type="journal article" date="2021" name="Microbiome">
        <title>Successional dynamics and alternative stable states in a saline activated sludge microbial community over 9 years.</title>
        <authorList>
            <person name="Wang Y."/>
            <person name="Ye J."/>
            <person name="Ju F."/>
            <person name="Liu L."/>
            <person name="Boyd J.A."/>
            <person name="Deng Y."/>
            <person name="Parks D.H."/>
            <person name="Jiang X."/>
            <person name="Yin X."/>
            <person name="Woodcroft B.J."/>
            <person name="Tyson G.W."/>
            <person name="Hugenholtz P."/>
            <person name="Polz M.F."/>
            <person name="Zhang T."/>
        </authorList>
    </citation>
    <scope>NUCLEOTIDE SEQUENCE</scope>
    <source>
        <strain evidence="3">HKST-UBA13</strain>
    </source>
</reference>
<evidence type="ECO:0000313" key="3">
    <source>
        <dbReference type="EMBL" id="MCA9380682.1"/>
    </source>
</evidence>
<keyword evidence="2" id="KW-0812">Transmembrane</keyword>
<dbReference type="EMBL" id="JAGQLJ010000004">
    <property type="protein sequence ID" value="MCA9380682.1"/>
    <property type="molecule type" value="Genomic_DNA"/>
</dbReference>